<gene>
    <name evidence="2" type="ORF">FC770_09070</name>
</gene>
<keyword evidence="3" id="KW-1185">Reference proteome</keyword>
<sequence length="156" mass="16696">MPSTPNAICPVCGAAVFFWKNSHGSKVWFDALGAPWPKHPCLDLDQVPLWRRNGVHSARVAAEYPLPAARRILDPGPETSSCGCFILMVIAFYIPFAVFIQVFPDVNTGPPLVVLLVVALALAILATRSTKGGVLTTTPQAEAALKMTRKPDATGS</sequence>
<evidence type="ECO:0000256" key="1">
    <source>
        <dbReference type="SAM" id="Phobius"/>
    </source>
</evidence>
<dbReference type="RefSeq" id="WP_137065792.1">
    <property type="nucleotide sequence ID" value="NZ_CP040748.1"/>
</dbReference>
<dbReference type="AlphaFoldDB" id="A0A4V5TKK0"/>
<name>A0A4V5TKK0_9ACTN</name>
<protein>
    <submittedName>
        <fullName evidence="2">Uncharacterized protein</fullName>
    </submittedName>
</protein>
<dbReference type="OrthoDB" id="7065440at2"/>
<dbReference type="EMBL" id="SZPY01000002">
    <property type="protein sequence ID" value="TKI62523.1"/>
    <property type="molecule type" value="Genomic_DNA"/>
</dbReference>
<keyword evidence="1" id="KW-0472">Membrane</keyword>
<organism evidence="2 3">
    <name type="scientific">Nocardioides jishulii</name>
    <dbReference type="NCBI Taxonomy" id="2575440"/>
    <lineage>
        <taxon>Bacteria</taxon>
        <taxon>Bacillati</taxon>
        <taxon>Actinomycetota</taxon>
        <taxon>Actinomycetes</taxon>
        <taxon>Propionibacteriales</taxon>
        <taxon>Nocardioidaceae</taxon>
        <taxon>Nocardioides</taxon>
    </lineage>
</organism>
<feature type="transmembrane region" description="Helical" evidence="1">
    <location>
        <begin position="80"/>
        <end position="103"/>
    </location>
</feature>
<keyword evidence="1" id="KW-0812">Transmembrane</keyword>
<proteinExistence type="predicted"/>
<reference evidence="2 3" key="1">
    <citation type="submission" date="2019-04" db="EMBL/GenBank/DDBJ databases">
        <authorList>
            <person name="Dong K."/>
        </authorList>
    </citation>
    <scope>NUCLEOTIDE SEQUENCE [LARGE SCALE GENOMIC DNA]</scope>
    <source>
        <strain evidence="3">dk3543</strain>
    </source>
</reference>
<dbReference type="Proteomes" id="UP000307808">
    <property type="component" value="Unassembled WGS sequence"/>
</dbReference>
<evidence type="ECO:0000313" key="2">
    <source>
        <dbReference type="EMBL" id="TKI62523.1"/>
    </source>
</evidence>
<feature type="transmembrane region" description="Helical" evidence="1">
    <location>
        <begin position="109"/>
        <end position="127"/>
    </location>
</feature>
<evidence type="ECO:0000313" key="3">
    <source>
        <dbReference type="Proteomes" id="UP000307808"/>
    </source>
</evidence>
<comment type="caution">
    <text evidence="2">The sequence shown here is derived from an EMBL/GenBank/DDBJ whole genome shotgun (WGS) entry which is preliminary data.</text>
</comment>
<accession>A0A4V5TKK0</accession>
<keyword evidence="1" id="KW-1133">Transmembrane helix</keyword>